<proteinExistence type="predicted"/>
<accession>A1CEW7</accession>
<name>A1CEW7_ASPCL</name>
<organism evidence="1 2">
    <name type="scientific">Aspergillus clavatus (strain ATCC 1007 / CBS 513.65 / DSM 816 / NCTC 3887 / NRRL 1 / QM 1276 / 107)</name>
    <dbReference type="NCBI Taxonomy" id="344612"/>
    <lineage>
        <taxon>Eukaryota</taxon>
        <taxon>Fungi</taxon>
        <taxon>Dikarya</taxon>
        <taxon>Ascomycota</taxon>
        <taxon>Pezizomycotina</taxon>
        <taxon>Eurotiomycetes</taxon>
        <taxon>Eurotiomycetidae</taxon>
        <taxon>Eurotiales</taxon>
        <taxon>Aspergillaceae</taxon>
        <taxon>Aspergillus</taxon>
        <taxon>Aspergillus subgen. Fumigati</taxon>
    </lineage>
</organism>
<dbReference type="AlphaFoldDB" id="A1CEW7"/>
<dbReference type="GeneID" id="4704986"/>
<sequence>MADPVYQYAKILHTTHTKREQFETRTAVQTLDVAPIPLDLVALSPFSQYPTRQRDT</sequence>
<dbReference type="KEGG" id="act:ACLA_091140"/>
<dbReference type="RefSeq" id="XP_001272842.1">
    <property type="nucleotide sequence ID" value="XM_001272841.1"/>
</dbReference>
<keyword evidence="2" id="KW-1185">Reference proteome</keyword>
<dbReference type="Proteomes" id="UP000006701">
    <property type="component" value="Unassembled WGS sequence"/>
</dbReference>
<dbReference type="EMBL" id="DS027052">
    <property type="protein sequence ID" value="EAW11416.1"/>
    <property type="molecule type" value="Genomic_DNA"/>
</dbReference>
<dbReference type="VEuPathDB" id="FungiDB:ACLA_091140"/>
<evidence type="ECO:0000313" key="2">
    <source>
        <dbReference type="Proteomes" id="UP000006701"/>
    </source>
</evidence>
<dbReference type="HOGENOM" id="CLU_3013780_0_0_1"/>
<gene>
    <name evidence="1" type="ORF">ACLA_091140</name>
</gene>
<protein>
    <submittedName>
        <fullName evidence="1">Uncharacterized protein</fullName>
    </submittedName>
</protein>
<evidence type="ECO:0000313" key="1">
    <source>
        <dbReference type="EMBL" id="EAW11416.1"/>
    </source>
</evidence>
<reference evidence="1 2" key="1">
    <citation type="journal article" date="2008" name="PLoS Genet.">
        <title>Genomic islands in the pathogenic filamentous fungus Aspergillus fumigatus.</title>
        <authorList>
            <person name="Fedorova N.D."/>
            <person name="Khaldi N."/>
            <person name="Joardar V.S."/>
            <person name="Maiti R."/>
            <person name="Amedeo P."/>
            <person name="Anderson M.J."/>
            <person name="Crabtree J."/>
            <person name="Silva J.C."/>
            <person name="Badger J.H."/>
            <person name="Albarraq A."/>
            <person name="Angiuoli S."/>
            <person name="Bussey H."/>
            <person name="Bowyer P."/>
            <person name="Cotty P.J."/>
            <person name="Dyer P.S."/>
            <person name="Egan A."/>
            <person name="Galens K."/>
            <person name="Fraser-Liggett C.M."/>
            <person name="Haas B.J."/>
            <person name="Inman J.M."/>
            <person name="Kent R."/>
            <person name="Lemieux S."/>
            <person name="Malavazi I."/>
            <person name="Orvis J."/>
            <person name="Roemer T."/>
            <person name="Ronning C.M."/>
            <person name="Sundaram J.P."/>
            <person name="Sutton G."/>
            <person name="Turner G."/>
            <person name="Venter J.C."/>
            <person name="White O.R."/>
            <person name="Whitty B.R."/>
            <person name="Youngman P."/>
            <person name="Wolfe K.H."/>
            <person name="Goldman G.H."/>
            <person name="Wortman J.R."/>
            <person name="Jiang B."/>
            <person name="Denning D.W."/>
            <person name="Nierman W.C."/>
        </authorList>
    </citation>
    <scope>NUCLEOTIDE SEQUENCE [LARGE SCALE GENOMIC DNA]</scope>
    <source>
        <strain evidence="2">ATCC 1007 / CBS 513.65 / DSM 816 / NCTC 3887 / NRRL 1</strain>
    </source>
</reference>